<accession>A0A8H2LF14</accession>
<comment type="caution">
    <text evidence="2">The sequence shown here is derived from an EMBL/GenBank/DDBJ whole genome shotgun (WGS) entry which is preliminary data.</text>
</comment>
<dbReference type="AlphaFoldDB" id="A0A8H2LF14"/>
<evidence type="ECO:0000313" key="3">
    <source>
        <dbReference type="Proteomes" id="UP000323324"/>
    </source>
</evidence>
<reference evidence="2 3" key="1">
    <citation type="submission" date="2019-08" db="EMBL/GenBank/DDBJ databases">
        <title>Genomes of Antarctic Bizionia species.</title>
        <authorList>
            <person name="Bowman J.P."/>
        </authorList>
    </citation>
    <scope>NUCLEOTIDE SEQUENCE [LARGE SCALE GENOMIC DNA]</scope>
    <source>
        <strain evidence="2 3">HFD</strain>
    </source>
</reference>
<gene>
    <name evidence="2" type="ORF">ES676_04310</name>
    <name evidence="1" type="ORF">ES676_13955</name>
</gene>
<keyword evidence="3" id="KW-1185">Reference proteome</keyword>
<evidence type="ECO:0000313" key="1">
    <source>
        <dbReference type="EMBL" id="TYB69521.1"/>
    </source>
</evidence>
<organism evidence="2 3">
    <name type="scientific">Bizionia saleffrena</name>
    <dbReference type="NCBI Taxonomy" id="291189"/>
    <lineage>
        <taxon>Bacteria</taxon>
        <taxon>Pseudomonadati</taxon>
        <taxon>Bacteroidota</taxon>
        <taxon>Flavobacteriia</taxon>
        <taxon>Flavobacteriales</taxon>
        <taxon>Flavobacteriaceae</taxon>
        <taxon>Bizionia</taxon>
    </lineage>
</organism>
<name>A0A8H2LF14_9FLAO</name>
<dbReference type="Proteomes" id="UP000323324">
    <property type="component" value="Unassembled WGS sequence"/>
</dbReference>
<proteinExistence type="predicted"/>
<dbReference type="EMBL" id="VSKM01000004">
    <property type="protein sequence ID" value="TYB76577.1"/>
    <property type="molecule type" value="Genomic_DNA"/>
</dbReference>
<sequence>MDIKLAQYLLPEGVMDYFEIVDHKSSEGKVHFYLEEKNVLPKEYQSELAQSKG</sequence>
<evidence type="ECO:0000313" key="2">
    <source>
        <dbReference type="EMBL" id="TYB76577.1"/>
    </source>
</evidence>
<dbReference type="EMBL" id="VSKM01000020">
    <property type="protein sequence ID" value="TYB69521.1"/>
    <property type="molecule type" value="Genomic_DNA"/>
</dbReference>
<feature type="non-terminal residue" evidence="2">
    <location>
        <position position="53"/>
    </location>
</feature>
<protein>
    <submittedName>
        <fullName evidence="2">Transposase</fullName>
    </submittedName>
</protein>